<dbReference type="EMBL" id="QXGM01000001">
    <property type="protein sequence ID" value="RSX55631.1"/>
    <property type="molecule type" value="Genomic_DNA"/>
</dbReference>
<dbReference type="GO" id="GO:0006260">
    <property type="term" value="P:DNA replication"/>
    <property type="evidence" value="ECO:0007669"/>
    <property type="project" value="InterPro"/>
</dbReference>
<evidence type="ECO:0000256" key="1">
    <source>
        <dbReference type="ARBA" id="ARBA00022722"/>
    </source>
</evidence>
<dbReference type="SUPFAM" id="SSF53098">
    <property type="entry name" value="Ribonuclease H-like"/>
    <property type="match status" value="1"/>
</dbReference>
<dbReference type="OrthoDB" id="190275at2"/>
<name>A0A430FRX3_9BIFI</name>
<feature type="domain" description="Exonuclease" evidence="4">
    <location>
        <begin position="14"/>
        <end position="180"/>
    </location>
</feature>
<accession>A0A430FRX3</accession>
<keyword evidence="3" id="KW-0269">Exonuclease</keyword>
<dbReference type="RefSeq" id="WP_125962847.1">
    <property type="nucleotide sequence ID" value="NZ_QXGM01000001.1"/>
</dbReference>
<dbReference type="GO" id="GO:0003887">
    <property type="term" value="F:DNA-directed DNA polymerase activity"/>
    <property type="evidence" value="ECO:0007669"/>
    <property type="project" value="InterPro"/>
</dbReference>
<dbReference type="InterPro" id="IPR012337">
    <property type="entry name" value="RNaseH-like_sf"/>
</dbReference>
<reference evidence="5 6" key="1">
    <citation type="submission" date="2018-09" db="EMBL/GenBank/DDBJ databases">
        <title>Characterization of the phylogenetic diversity of five novel species belonging to the genus Bifidobacterium.</title>
        <authorList>
            <person name="Lugli G.A."/>
            <person name="Duranti S."/>
            <person name="Milani C."/>
        </authorList>
    </citation>
    <scope>NUCLEOTIDE SEQUENCE [LARGE SCALE GENOMIC DNA]</scope>
    <source>
        <strain evidence="5 6">2036B</strain>
    </source>
</reference>
<dbReference type="PANTHER" id="PTHR30231:SF4">
    <property type="entry name" value="PROTEIN NEN2"/>
    <property type="match status" value="1"/>
</dbReference>
<dbReference type="InterPro" id="IPR006054">
    <property type="entry name" value="DnaQ"/>
</dbReference>
<dbReference type="GO" id="GO:0003677">
    <property type="term" value="F:DNA binding"/>
    <property type="evidence" value="ECO:0007669"/>
    <property type="project" value="InterPro"/>
</dbReference>
<protein>
    <submittedName>
        <fullName evidence="5">DNA polymerase III subunit epsilon</fullName>
    </submittedName>
</protein>
<keyword evidence="6" id="KW-1185">Reference proteome</keyword>
<dbReference type="CDD" id="cd06127">
    <property type="entry name" value="DEDDh"/>
    <property type="match status" value="1"/>
</dbReference>
<gene>
    <name evidence="5" type="ORF">D2E26_0194</name>
</gene>
<dbReference type="GO" id="GO:0005829">
    <property type="term" value="C:cytosol"/>
    <property type="evidence" value="ECO:0007669"/>
    <property type="project" value="TreeGrafter"/>
</dbReference>
<keyword evidence="1" id="KW-0540">Nuclease</keyword>
<dbReference type="SMART" id="SM00479">
    <property type="entry name" value="EXOIII"/>
    <property type="match status" value="1"/>
</dbReference>
<evidence type="ECO:0000313" key="5">
    <source>
        <dbReference type="EMBL" id="RSX55631.1"/>
    </source>
</evidence>
<comment type="caution">
    <text evidence="5">The sequence shown here is derived from an EMBL/GenBank/DDBJ whole genome shotgun (WGS) entry which is preliminary data.</text>
</comment>
<evidence type="ECO:0000256" key="2">
    <source>
        <dbReference type="ARBA" id="ARBA00022801"/>
    </source>
</evidence>
<sequence>MTARRLLSPQLPTDYVALDLETTGFSPRYEDILEIGAVRVRNGRVAEEFSQLIRPNKQISPKVEQLTGITLDTVRDAPEIGDVIGDFVHWVGDDKLVGHNVRFDVAFLAMAAMRTALGPQFRQPSYDTMSIDKRLFPSERHRLADLIVRYGIADTEQHRALSDATQTYQCLEWQRRYIASKITNIAL</sequence>
<dbReference type="Proteomes" id="UP000287609">
    <property type="component" value="Unassembled WGS sequence"/>
</dbReference>
<dbReference type="Gene3D" id="3.30.420.10">
    <property type="entry name" value="Ribonuclease H-like superfamily/Ribonuclease H"/>
    <property type="match status" value="1"/>
</dbReference>
<dbReference type="GO" id="GO:0008408">
    <property type="term" value="F:3'-5' exonuclease activity"/>
    <property type="evidence" value="ECO:0007669"/>
    <property type="project" value="TreeGrafter"/>
</dbReference>
<dbReference type="NCBIfam" id="TIGR00573">
    <property type="entry name" value="dnaq"/>
    <property type="match status" value="1"/>
</dbReference>
<dbReference type="InterPro" id="IPR036397">
    <property type="entry name" value="RNaseH_sf"/>
</dbReference>
<dbReference type="Pfam" id="PF00929">
    <property type="entry name" value="RNase_T"/>
    <property type="match status" value="1"/>
</dbReference>
<dbReference type="AlphaFoldDB" id="A0A430FRX3"/>
<evidence type="ECO:0000313" key="6">
    <source>
        <dbReference type="Proteomes" id="UP000287609"/>
    </source>
</evidence>
<dbReference type="FunFam" id="3.30.420.10:FF:000045">
    <property type="entry name" value="3'-5' exonuclease DinG"/>
    <property type="match status" value="1"/>
</dbReference>
<keyword evidence="2" id="KW-0378">Hydrolase</keyword>
<evidence type="ECO:0000256" key="3">
    <source>
        <dbReference type="ARBA" id="ARBA00022839"/>
    </source>
</evidence>
<organism evidence="5 6">
    <name type="scientific">Bifidobacterium dolichotidis</name>
    <dbReference type="NCBI Taxonomy" id="2306976"/>
    <lineage>
        <taxon>Bacteria</taxon>
        <taxon>Bacillati</taxon>
        <taxon>Actinomycetota</taxon>
        <taxon>Actinomycetes</taxon>
        <taxon>Bifidobacteriales</taxon>
        <taxon>Bifidobacteriaceae</taxon>
        <taxon>Bifidobacterium</taxon>
    </lineage>
</organism>
<evidence type="ECO:0000259" key="4">
    <source>
        <dbReference type="SMART" id="SM00479"/>
    </source>
</evidence>
<proteinExistence type="predicted"/>
<dbReference type="InterPro" id="IPR013520">
    <property type="entry name" value="Ribonucl_H"/>
</dbReference>
<dbReference type="PANTHER" id="PTHR30231">
    <property type="entry name" value="DNA POLYMERASE III SUBUNIT EPSILON"/>
    <property type="match status" value="1"/>
</dbReference>